<evidence type="ECO:0000313" key="1">
    <source>
        <dbReference type="EMBL" id="BAX98896.1"/>
    </source>
</evidence>
<accession>A0A1Z4F105</accession>
<dbReference type="AlphaFoldDB" id="A0A1Z4F105"/>
<dbReference type="OrthoDB" id="9921573at2"/>
<organism evidence="1 2">
    <name type="scientific">[Mycobacterium] stephanolepidis</name>
    <dbReference type="NCBI Taxonomy" id="1520670"/>
    <lineage>
        <taxon>Bacteria</taxon>
        <taxon>Bacillati</taxon>
        <taxon>Actinomycetota</taxon>
        <taxon>Actinomycetes</taxon>
        <taxon>Mycobacteriales</taxon>
        <taxon>Mycobacteriaceae</taxon>
        <taxon>Mycobacteroides</taxon>
    </lineage>
</organism>
<dbReference type="Proteomes" id="UP000217954">
    <property type="component" value="Chromosome"/>
</dbReference>
<keyword evidence="2" id="KW-1185">Reference proteome</keyword>
<dbReference type="RefSeq" id="WP_096503178.1">
    <property type="nucleotide sequence ID" value="NZ_AP018165.1"/>
</dbReference>
<name>A0A1Z4F105_9MYCO</name>
<evidence type="ECO:0000313" key="2">
    <source>
        <dbReference type="Proteomes" id="UP000217954"/>
    </source>
</evidence>
<protein>
    <submittedName>
        <fullName evidence="1">Uncharacterized protein</fullName>
    </submittedName>
</protein>
<dbReference type="KEGG" id="mste:MSTE_03596"/>
<proteinExistence type="predicted"/>
<sequence length="103" mass="11328">MTAPAIDVDVTELVGVMPQRACECRSFLCERHRIIVCGNKAKWMVRIHAYNEATDACSDPVLLMCDDCLDVCTKASESLELPGECECGRVFGCIEDMLKAVAL</sequence>
<reference evidence="2" key="1">
    <citation type="journal article" date="2017" name="Genome Announc.">
        <title>Complete Genome Sequence of Mycobacterium stephanolepidis.</title>
        <authorList>
            <person name="Fukano H."/>
            <person name="Yoshida M."/>
            <person name="Katayama Y."/>
            <person name="Omatsu T."/>
            <person name="Mizutani T."/>
            <person name="Kurata O."/>
            <person name="Wada S."/>
            <person name="Hoshino Y."/>
        </authorList>
    </citation>
    <scope>NUCLEOTIDE SEQUENCE [LARGE SCALE GENOMIC DNA]</scope>
    <source>
        <strain evidence="2">NJB0901</strain>
    </source>
</reference>
<dbReference type="EMBL" id="AP018165">
    <property type="protein sequence ID" value="BAX98896.1"/>
    <property type="molecule type" value="Genomic_DNA"/>
</dbReference>
<gene>
    <name evidence="1" type="ORF">MSTE_03596</name>
</gene>
<reference evidence="1 2" key="2">
    <citation type="journal article" date="2017" name="Int. J. Syst. Evol. Microbiol.">
        <title>Mycobacterium stephanolepidis sp. nov., a rapidly growing species related to Mycobacterium chelonae, isolated from marine teleost fish, Stephanolepis cirrhifer.</title>
        <authorList>
            <person name="Fukano H."/>
            <person name="Wada S."/>
            <person name="Kurata O."/>
            <person name="Katayama K."/>
            <person name="Fujiwara N."/>
            <person name="Hoshino Y."/>
        </authorList>
    </citation>
    <scope>NUCLEOTIDE SEQUENCE [LARGE SCALE GENOMIC DNA]</scope>
    <source>
        <strain evidence="1 2">NJB0901</strain>
    </source>
</reference>